<organism evidence="1 2">
    <name type="scientific">Caerostris darwini</name>
    <dbReference type="NCBI Taxonomy" id="1538125"/>
    <lineage>
        <taxon>Eukaryota</taxon>
        <taxon>Metazoa</taxon>
        <taxon>Ecdysozoa</taxon>
        <taxon>Arthropoda</taxon>
        <taxon>Chelicerata</taxon>
        <taxon>Arachnida</taxon>
        <taxon>Araneae</taxon>
        <taxon>Araneomorphae</taxon>
        <taxon>Entelegynae</taxon>
        <taxon>Araneoidea</taxon>
        <taxon>Araneidae</taxon>
        <taxon>Caerostris</taxon>
    </lineage>
</organism>
<dbReference type="EMBL" id="BPLQ01000574">
    <property type="protein sequence ID" value="GIX73041.1"/>
    <property type="molecule type" value="Genomic_DNA"/>
</dbReference>
<evidence type="ECO:0000313" key="1">
    <source>
        <dbReference type="EMBL" id="GIX73041.1"/>
    </source>
</evidence>
<reference evidence="1 2" key="1">
    <citation type="submission" date="2021-06" db="EMBL/GenBank/DDBJ databases">
        <title>Caerostris darwini draft genome.</title>
        <authorList>
            <person name="Kono N."/>
            <person name="Arakawa K."/>
        </authorList>
    </citation>
    <scope>NUCLEOTIDE SEQUENCE [LARGE SCALE GENOMIC DNA]</scope>
</reference>
<comment type="caution">
    <text evidence="1">The sequence shown here is derived from an EMBL/GenBank/DDBJ whole genome shotgun (WGS) entry which is preliminary data.</text>
</comment>
<dbReference type="Proteomes" id="UP001054837">
    <property type="component" value="Unassembled WGS sequence"/>
</dbReference>
<proteinExistence type="predicted"/>
<dbReference type="AlphaFoldDB" id="A0AAV4MLZ6"/>
<keyword evidence="2" id="KW-1185">Reference proteome</keyword>
<accession>A0AAV4MLZ6</accession>
<evidence type="ECO:0000313" key="2">
    <source>
        <dbReference type="Proteomes" id="UP001054837"/>
    </source>
</evidence>
<gene>
    <name evidence="1" type="ORF">CDAR_244761</name>
</gene>
<sequence length="105" mass="11643">MSQKQHSCQPIRFLYHPISSNNSRRTAKEEGYRNSPVKTFLPHDVISIHGAGFQNGEGRGWKGAASDISRNRKDLCRQGIASRNAGASSFHGIFLIRVWTGKFGG</sequence>
<name>A0AAV4MLZ6_9ARAC</name>
<protein>
    <submittedName>
        <fullName evidence="1">Uncharacterized protein</fullName>
    </submittedName>
</protein>